<dbReference type="AlphaFoldDB" id="A0AAW9SR59"/>
<dbReference type="SUPFAM" id="SSF46689">
    <property type="entry name" value="Homeodomain-like"/>
    <property type="match status" value="2"/>
</dbReference>
<sequence length="331" mass="35748">MTDAVLKIGLLIFPGFPMACLTSVIEPLRAANEISGGTRFAWELVSDGESRVMSSAGIAFEATRRLSDLGDCDYLLLLSAPTSSFRDDNAAADLRRAARHGTVLGAISGGVFPLLRSGAVRGGPFSVHWCYEAAFHAEFPEVEASGKVIEISPRCVTASGAAAAFDLALSLVDGALGPETATEVACWFQHPMVRKTGVAQVIPVTGGNRQEDVPPLVARAIELVAGNLDDPPTVAEIAEALDITPRHLERSFKKAVGQNPTRYFRQMRMKAARQIVMYSNDTLAEIAEAVGYASAKVFNRHYTEAFGLPPREDRRRINLNRVRENLPVPSV</sequence>
<evidence type="ECO:0000256" key="3">
    <source>
        <dbReference type="ARBA" id="ARBA00023163"/>
    </source>
</evidence>
<comment type="caution">
    <text evidence="5">The sequence shown here is derived from an EMBL/GenBank/DDBJ whole genome shotgun (WGS) entry which is preliminary data.</text>
</comment>
<evidence type="ECO:0000256" key="2">
    <source>
        <dbReference type="ARBA" id="ARBA00023125"/>
    </source>
</evidence>
<protein>
    <submittedName>
        <fullName evidence="5">Helix-turn-helix domain-containing protein</fullName>
    </submittedName>
</protein>
<keyword evidence="6" id="KW-1185">Reference proteome</keyword>
<dbReference type="CDD" id="cd03136">
    <property type="entry name" value="GATase1_AraC_ArgR_like"/>
    <property type="match status" value="1"/>
</dbReference>
<accession>A0AAW9SR59</accession>
<evidence type="ECO:0000259" key="4">
    <source>
        <dbReference type="PROSITE" id="PS01124"/>
    </source>
</evidence>
<dbReference type="PROSITE" id="PS01124">
    <property type="entry name" value="HTH_ARAC_FAMILY_2"/>
    <property type="match status" value="1"/>
</dbReference>
<feature type="domain" description="HTH araC/xylS-type" evidence="4">
    <location>
        <begin position="218"/>
        <end position="316"/>
    </location>
</feature>
<dbReference type="GO" id="GO:0003700">
    <property type="term" value="F:DNA-binding transcription factor activity"/>
    <property type="evidence" value="ECO:0007669"/>
    <property type="project" value="InterPro"/>
</dbReference>
<dbReference type="EMBL" id="JBDNCH010000005">
    <property type="protein sequence ID" value="MEN9063568.1"/>
    <property type="molecule type" value="Genomic_DNA"/>
</dbReference>
<dbReference type="InterPro" id="IPR018060">
    <property type="entry name" value="HTH_AraC"/>
</dbReference>
<gene>
    <name evidence="5" type="ORF">ABFB10_23735</name>
</gene>
<keyword evidence="2" id="KW-0238">DNA-binding</keyword>
<dbReference type="SUPFAM" id="SSF52317">
    <property type="entry name" value="Class I glutamine amidotransferase-like"/>
    <property type="match status" value="1"/>
</dbReference>
<dbReference type="PROSITE" id="PS00041">
    <property type="entry name" value="HTH_ARAC_FAMILY_1"/>
    <property type="match status" value="1"/>
</dbReference>
<dbReference type="Pfam" id="PF12833">
    <property type="entry name" value="HTH_18"/>
    <property type="match status" value="1"/>
</dbReference>
<dbReference type="Gene3D" id="3.40.50.880">
    <property type="match status" value="1"/>
</dbReference>
<name>A0AAW9SR59_9RHOB</name>
<dbReference type="InterPro" id="IPR029062">
    <property type="entry name" value="Class_I_gatase-like"/>
</dbReference>
<dbReference type="InterPro" id="IPR009057">
    <property type="entry name" value="Homeodomain-like_sf"/>
</dbReference>
<dbReference type="RefSeq" id="WP_347168665.1">
    <property type="nucleotide sequence ID" value="NZ_JBDNCH010000005.1"/>
</dbReference>
<keyword evidence="1" id="KW-0805">Transcription regulation</keyword>
<evidence type="ECO:0000256" key="1">
    <source>
        <dbReference type="ARBA" id="ARBA00023015"/>
    </source>
</evidence>
<organism evidence="5 6">
    <name type="scientific">Ponticoccus litoralis</name>
    <dbReference type="NCBI Taxonomy" id="422297"/>
    <lineage>
        <taxon>Bacteria</taxon>
        <taxon>Pseudomonadati</taxon>
        <taxon>Pseudomonadota</taxon>
        <taxon>Alphaproteobacteria</taxon>
        <taxon>Rhodobacterales</taxon>
        <taxon>Roseobacteraceae</taxon>
        <taxon>Ponticoccus</taxon>
    </lineage>
</organism>
<evidence type="ECO:0000313" key="5">
    <source>
        <dbReference type="EMBL" id="MEN9063568.1"/>
    </source>
</evidence>
<dbReference type="GO" id="GO:0043565">
    <property type="term" value="F:sequence-specific DNA binding"/>
    <property type="evidence" value="ECO:0007669"/>
    <property type="project" value="InterPro"/>
</dbReference>
<dbReference type="InterPro" id="IPR018062">
    <property type="entry name" value="HTH_AraC-typ_CS"/>
</dbReference>
<dbReference type="PANTHER" id="PTHR46796">
    <property type="entry name" value="HTH-TYPE TRANSCRIPTIONAL ACTIVATOR RHAS-RELATED"/>
    <property type="match status" value="1"/>
</dbReference>
<evidence type="ECO:0000313" key="6">
    <source>
        <dbReference type="Proteomes" id="UP001428774"/>
    </source>
</evidence>
<dbReference type="InterPro" id="IPR050204">
    <property type="entry name" value="AraC_XylS_family_regulators"/>
</dbReference>
<reference evidence="5 6" key="1">
    <citation type="submission" date="2024-05" db="EMBL/GenBank/DDBJ databases">
        <title>Genome sequence of Ponticoccus litoralis KCCM 90028.</title>
        <authorList>
            <person name="Kim J.M."/>
            <person name="Lee J.K."/>
            <person name="Choi B.J."/>
            <person name="Bayburt H."/>
            <person name="Baek J.H."/>
            <person name="Jeon C.O."/>
        </authorList>
    </citation>
    <scope>NUCLEOTIDE SEQUENCE [LARGE SCALE GENOMIC DNA]</scope>
    <source>
        <strain evidence="5 6">KCCM 90028</strain>
    </source>
</reference>
<proteinExistence type="predicted"/>
<dbReference type="Proteomes" id="UP001428774">
    <property type="component" value="Unassembled WGS sequence"/>
</dbReference>
<keyword evidence="3" id="KW-0804">Transcription</keyword>
<dbReference type="Gene3D" id="1.10.10.60">
    <property type="entry name" value="Homeodomain-like"/>
    <property type="match status" value="1"/>
</dbReference>
<dbReference type="SMART" id="SM00342">
    <property type="entry name" value="HTH_ARAC"/>
    <property type="match status" value="1"/>
</dbReference>